<dbReference type="SMART" id="SM00271">
    <property type="entry name" value="DnaJ"/>
    <property type="match status" value="1"/>
</dbReference>
<dbReference type="SUPFAM" id="SSF46565">
    <property type="entry name" value="Chaperone J-domain"/>
    <property type="match status" value="1"/>
</dbReference>
<dbReference type="PROSITE" id="PS50076">
    <property type="entry name" value="DNAJ_2"/>
    <property type="match status" value="1"/>
</dbReference>
<dbReference type="EMBL" id="LKAJ01000003">
    <property type="protein sequence ID" value="KRG21770.1"/>
    <property type="molecule type" value="Genomic_DNA"/>
</dbReference>
<sequence>MLNQLFSAIRRPINWLASAVSRGITTINNGFKSLFVNSMSIDTFLVIAKYLPIGGWLVHEKPDEFGTNSVHTAIREKNKEKLRTILRTASASEEAVHKYLLSENVINQSPISRALIVSRNQPGYLKILLEAVRPEKRLWLIQQVKHLGDDFVFSLVLKNSKTIENVMLTLPGQDRFKLMNNLDRDGDTPAMVQLSSAASYSEMRAFMKHCPQEKAFSYLTKINKKGQTALMCLLAISPKVRVDDSFAYVLNLIPKERRKAFLASHHQGEKLMLLADADGRTGVKALLRKEGIEMPKLETSAKRSSKQLFEEWEAKEKFKEMHGVYPLVALSLEDKVCPEKEIKRAYHLKMFKYHPDRNKKENAKNKTQRTIAAYEFYSKPATRKKYLGR</sequence>
<organism evidence="3">
    <name type="scientific">Candidatus Berkiella aquae</name>
    <dbReference type="NCBI Taxonomy" id="295108"/>
    <lineage>
        <taxon>Bacteria</taxon>
        <taxon>Pseudomonadati</taxon>
        <taxon>Pseudomonadota</taxon>
        <taxon>Gammaproteobacteria</taxon>
        <taxon>Candidatus Berkiellales</taxon>
        <taxon>Candidatus Berkiellaceae</taxon>
        <taxon>Candidatus Berkiella</taxon>
    </lineage>
</organism>
<dbReference type="Gene3D" id="1.10.287.110">
    <property type="entry name" value="DnaJ domain"/>
    <property type="match status" value="1"/>
</dbReference>
<dbReference type="InterPro" id="IPR001623">
    <property type="entry name" value="DnaJ_domain"/>
</dbReference>
<proteinExistence type="predicted"/>
<gene>
    <name evidence="3" type="primary">dnaJ_1</name>
    <name evidence="4" type="ORF">HT99x_003780</name>
    <name evidence="3" type="ORF">HT99x_00962</name>
</gene>
<name>A0A0Q9YW72_9GAMM</name>
<accession>A0A0Q9YW72</accession>
<evidence type="ECO:0000313" key="5">
    <source>
        <dbReference type="Proteomes" id="UP000051497"/>
    </source>
</evidence>
<evidence type="ECO:0000313" key="3">
    <source>
        <dbReference type="EMBL" id="KRG21770.1"/>
    </source>
</evidence>
<dbReference type="Proteomes" id="UP000051497">
    <property type="component" value="Unassembled WGS sequence"/>
</dbReference>
<reference evidence="4" key="2">
    <citation type="journal article" date="2016" name="Genome Announc.">
        <title>Draft Genome Sequences of Two Novel Amoeba-Resistant Intranuclear Bacteria, 'Candidatus Berkiella cookevillensis' and 'Candidatus Berkiella aquae'.</title>
        <authorList>
            <person name="Mehari Y.T."/>
            <person name="Arivett B.A."/>
            <person name="Farone A.L."/>
            <person name="Gunderson J.H."/>
            <person name="Farone M.B."/>
        </authorList>
    </citation>
    <scope>NUCLEOTIDE SEQUENCE</scope>
    <source>
        <strain evidence="4">HT99</strain>
    </source>
</reference>
<dbReference type="InterPro" id="IPR036869">
    <property type="entry name" value="J_dom_sf"/>
</dbReference>
<reference evidence="3" key="1">
    <citation type="submission" date="2015-09" db="EMBL/GenBank/DDBJ databases">
        <title>Draft Genome Sequences of Two Novel Amoeba-resistant Intranuclear Bacteria, Candidatus Berkiella cookevillensis and Candidatus Berkiella aquae.</title>
        <authorList>
            <person name="Mehari Y.T."/>
            <person name="Arivett B.A."/>
            <person name="Farone A.L."/>
            <person name="Gunderson J.H."/>
            <person name="Farone M.B."/>
        </authorList>
    </citation>
    <scope>NUCLEOTIDE SEQUENCE [LARGE SCALE GENOMIC DNA]</scope>
    <source>
        <strain evidence="3">HT99</strain>
    </source>
</reference>
<dbReference type="Pfam" id="PF00226">
    <property type="entry name" value="DnaJ"/>
    <property type="match status" value="1"/>
</dbReference>
<evidence type="ECO:0000256" key="1">
    <source>
        <dbReference type="ARBA" id="ARBA00023186"/>
    </source>
</evidence>
<dbReference type="AlphaFoldDB" id="A0A0Q9YW72"/>
<evidence type="ECO:0000313" key="4">
    <source>
        <dbReference type="EMBL" id="MCS5710537.1"/>
    </source>
</evidence>
<comment type="caution">
    <text evidence="3">The sequence shown here is derived from an EMBL/GenBank/DDBJ whole genome shotgun (WGS) entry which is preliminary data.</text>
</comment>
<dbReference type="STRING" id="295108.HT99x_00962"/>
<evidence type="ECO:0000259" key="2">
    <source>
        <dbReference type="PROSITE" id="PS50076"/>
    </source>
</evidence>
<feature type="domain" description="J" evidence="2">
    <location>
        <begin position="323"/>
        <end position="389"/>
    </location>
</feature>
<keyword evidence="5" id="KW-1185">Reference proteome</keyword>
<dbReference type="RefSeq" id="WP_075065600.1">
    <property type="nucleotide sequence ID" value="NZ_LKAJ02000001.1"/>
</dbReference>
<reference evidence="4" key="3">
    <citation type="submission" date="2021-06" db="EMBL/GenBank/DDBJ databases">
        <title>Genomic Description and Analysis of Intracellular Bacteria, Candidatus Berkiella cookevillensis and Candidatus Berkiella aquae.</title>
        <authorList>
            <person name="Kidane D.T."/>
            <person name="Mehari Y.T."/>
            <person name="Rice F.C."/>
            <person name="Arivett B.A."/>
            <person name="Farone A.L."/>
            <person name="Berk S.G."/>
            <person name="Farone M.B."/>
        </authorList>
    </citation>
    <scope>NUCLEOTIDE SEQUENCE</scope>
    <source>
        <strain evidence="4">HT99</strain>
    </source>
</reference>
<dbReference type="EMBL" id="LKAJ02000001">
    <property type="protein sequence ID" value="MCS5710537.1"/>
    <property type="molecule type" value="Genomic_DNA"/>
</dbReference>
<dbReference type="CDD" id="cd06257">
    <property type="entry name" value="DnaJ"/>
    <property type="match status" value="1"/>
</dbReference>
<keyword evidence="1" id="KW-0143">Chaperone</keyword>
<protein>
    <submittedName>
        <fullName evidence="3">Chaperone protein DnaJ</fullName>
    </submittedName>
    <submittedName>
        <fullName evidence="4">DnaJ domain-containing protein</fullName>
    </submittedName>
</protein>
<dbReference type="OrthoDB" id="32358at118969"/>